<protein>
    <submittedName>
        <fullName evidence="2">Uncharacterized protein</fullName>
    </submittedName>
</protein>
<reference evidence="2" key="1">
    <citation type="submission" date="2022-11" db="UniProtKB">
        <authorList>
            <consortium name="WormBaseParasite"/>
        </authorList>
    </citation>
    <scope>IDENTIFICATION</scope>
</reference>
<name>A0AC34R5W6_9BILA</name>
<evidence type="ECO:0000313" key="1">
    <source>
        <dbReference type="Proteomes" id="UP000887576"/>
    </source>
</evidence>
<accession>A0AC34R5W6</accession>
<evidence type="ECO:0000313" key="2">
    <source>
        <dbReference type="WBParaSite" id="JU765_v2.g371.t1"/>
    </source>
</evidence>
<organism evidence="1 2">
    <name type="scientific">Panagrolaimus sp. JU765</name>
    <dbReference type="NCBI Taxonomy" id="591449"/>
    <lineage>
        <taxon>Eukaryota</taxon>
        <taxon>Metazoa</taxon>
        <taxon>Ecdysozoa</taxon>
        <taxon>Nematoda</taxon>
        <taxon>Chromadorea</taxon>
        <taxon>Rhabditida</taxon>
        <taxon>Tylenchina</taxon>
        <taxon>Panagrolaimomorpha</taxon>
        <taxon>Panagrolaimoidea</taxon>
        <taxon>Panagrolaimidae</taxon>
        <taxon>Panagrolaimus</taxon>
    </lineage>
</organism>
<proteinExistence type="predicted"/>
<dbReference type="Proteomes" id="UP000887576">
    <property type="component" value="Unplaced"/>
</dbReference>
<dbReference type="WBParaSite" id="JU765_v2.g371.t1">
    <property type="protein sequence ID" value="JU765_v2.g371.t1"/>
    <property type="gene ID" value="JU765_v2.g371"/>
</dbReference>
<sequence>MKWIIFLSCFLFNIVDGAVNERFGKIDEEYGLSYVEGLNHYIYDPRIVSPYIDLKDNSGTIINAEGVMIQGEGGETRFELKYDHCAPNTKDVFYTCICFELKNHNPDVNNPFCDGRPLMAVCKRSDDSSKFYVVDDKGHRDVFSKDLYFDWSLKQLKVGTENHDLKFEKHLPLNGQTSRTIDINTEGIEGFRVFSSYR</sequence>